<keyword evidence="4" id="KW-0808">Transferase</keyword>
<keyword evidence="2" id="KW-1003">Cell membrane</keyword>
<gene>
    <name evidence="8" type="ORF">METZ01_LOCUS70916</name>
</gene>
<dbReference type="GO" id="GO:0008610">
    <property type="term" value="P:lipid biosynthetic process"/>
    <property type="evidence" value="ECO:0007669"/>
    <property type="project" value="UniProtKB-ARBA"/>
</dbReference>
<evidence type="ECO:0000256" key="7">
    <source>
        <dbReference type="SAM" id="Phobius"/>
    </source>
</evidence>
<dbReference type="EMBL" id="UINC01004957">
    <property type="protein sequence ID" value="SVA18062.1"/>
    <property type="molecule type" value="Genomic_DNA"/>
</dbReference>
<evidence type="ECO:0000313" key="8">
    <source>
        <dbReference type="EMBL" id="SVA18062.1"/>
    </source>
</evidence>
<feature type="non-terminal residue" evidence="8">
    <location>
        <position position="274"/>
    </location>
</feature>
<dbReference type="PANTHER" id="PTHR30606:SF9">
    <property type="entry name" value="LIPID A BIOSYNTHESIS LAUROYLTRANSFERASE"/>
    <property type="match status" value="1"/>
</dbReference>
<evidence type="ECO:0000256" key="3">
    <source>
        <dbReference type="ARBA" id="ARBA00022519"/>
    </source>
</evidence>
<keyword evidence="5 7" id="KW-0472">Membrane</keyword>
<keyword evidence="7" id="KW-1133">Transmembrane helix</keyword>
<dbReference type="PIRSF" id="PIRSF026649">
    <property type="entry name" value="MsbB"/>
    <property type="match status" value="1"/>
</dbReference>
<name>A0A381TPQ2_9ZZZZ</name>
<dbReference type="Pfam" id="PF03279">
    <property type="entry name" value="Lip_A_acyltrans"/>
    <property type="match status" value="1"/>
</dbReference>
<accession>A0A381TPQ2</accession>
<protein>
    <recommendedName>
        <fullName evidence="9">Lipid A biosynthesis lauroyl acyltransferase</fullName>
    </recommendedName>
</protein>
<feature type="transmembrane region" description="Helical" evidence="7">
    <location>
        <begin position="20"/>
        <end position="53"/>
    </location>
</feature>
<keyword evidence="7" id="KW-0812">Transmembrane</keyword>
<evidence type="ECO:0000256" key="6">
    <source>
        <dbReference type="ARBA" id="ARBA00023315"/>
    </source>
</evidence>
<evidence type="ECO:0000256" key="5">
    <source>
        <dbReference type="ARBA" id="ARBA00023136"/>
    </source>
</evidence>
<dbReference type="GO" id="GO:0016746">
    <property type="term" value="F:acyltransferase activity"/>
    <property type="evidence" value="ECO:0007669"/>
    <property type="project" value="UniProtKB-KW"/>
</dbReference>
<comment type="subcellular location">
    <subcellularLocation>
        <location evidence="1">Cell inner membrane</location>
    </subcellularLocation>
</comment>
<proteinExistence type="predicted"/>
<dbReference type="GO" id="GO:0005886">
    <property type="term" value="C:plasma membrane"/>
    <property type="evidence" value="ECO:0007669"/>
    <property type="project" value="UniProtKB-SubCell"/>
</dbReference>
<evidence type="ECO:0008006" key="9">
    <source>
        <dbReference type="Google" id="ProtNLM"/>
    </source>
</evidence>
<reference evidence="8" key="1">
    <citation type="submission" date="2018-05" db="EMBL/GenBank/DDBJ databases">
        <authorList>
            <person name="Lanie J.A."/>
            <person name="Ng W.-L."/>
            <person name="Kazmierczak K.M."/>
            <person name="Andrzejewski T.M."/>
            <person name="Davidsen T.M."/>
            <person name="Wayne K.J."/>
            <person name="Tettelin H."/>
            <person name="Glass J.I."/>
            <person name="Rusch D."/>
            <person name="Podicherti R."/>
            <person name="Tsui H.-C.T."/>
            <person name="Winkler M.E."/>
        </authorList>
    </citation>
    <scope>NUCLEOTIDE SEQUENCE</scope>
</reference>
<dbReference type="PANTHER" id="PTHR30606">
    <property type="entry name" value="LIPID A BIOSYNTHESIS LAUROYL ACYLTRANSFERASE"/>
    <property type="match status" value="1"/>
</dbReference>
<dbReference type="GO" id="GO:1901137">
    <property type="term" value="P:carbohydrate derivative biosynthetic process"/>
    <property type="evidence" value="ECO:0007669"/>
    <property type="project" value="UniProtKB-ARBA"/>
</dbReference>
<evidence type="ECO:0000256" key="1">
    <source>
        <dbReference type="ARBA" id="ARBA00004533"/>
    </source>
</evidence>
<evidence type="ECO:0000256" key="2">
    <source>
        <dbReference type="ARBA" id="ARBA00022475"/>
    </source>
</evidence>
<dbReference type="InterPro" id="IPR004960">
    <property type="entry name" value="LipA_acyltrans"/>
</dbReference>
<sequence>MTMSSKQISFIECIHPKNWLIVLGLVCTRIIVLLPFRIIVTIGQAMGLLLYRISSSRLLIAKKNIELCFPALSATEQSHLVKQHFISLGIGFFEVGMARWKSNRSLKKIIEIKGIEHLIRAVKKNRGVILMSAHFTMLEISALIGRNEIVQEDLPPMVGMFRLGKNSVINQFFRNTRLRSTESLVTKFEVKDLIRALKDKKLVWYASDQNFTGKNAISVNFFNLPAMTNPGIIRIAKISGSPVLPYFPSRLANGKGYVLEVLPEIESFPSEDTN</sequence>
<evidence type="ECO:0000256" key="4">
    <source>
        <dbReference type="ARBA" id="ARBA00022679"/>
    </source>
</evidence>
<keyword evidence="6" id="KW-0012">Acyltransferase</keyword>
<organism evidence="8">
    <name type="scientific">marine metagenome</name>
    <dbReference type="NCBI Taxonomy" id="408172"/>
    <lineage>
        <taxon>unclassified sequences</taxon>
        <taxon>metagenomes</taxon>
        <taxon>ecological metagenomes</taxon>
    </lineage>
</organism>
<keyword evidence="3" id="KW-0997">Cell inner membrane</keyword>
<dbReference type="CDD" id="cd07984">
    <property type="entry name" value="LPLAT_LABLAT-like"/>
    <property type="match status" value="1"/>
</dbReference>
<dbReference type="AlphaFoldDB" id="A0A381TPQ2"/>